<dbReference type="AlphaFoldDB" id="A0A9W8CWD0"/>
<feature type="domain" description="SPX" evidence="2">
    <location>
        <begin position="1"/>
        <end position="356"/>
    </location>
</feature>
<keyword evidence="4" id="KW-1185">Reference proteome</keyword>
<feature type="non-terminal residue" evidence="3">
    <location>
        <position position="356"/>
    </location>
</feature>
<sequence>MKFGKTIETSTKELPEEWRPYVIQYKQLKKSIKQIVQELDNTFKRLNIALPAADLEDARGAAEAASASTESRNDAALEDTAAAADGAGPAARAGTPETIVYCIEKDISGLVYPVIRVNMRRPSPPPLQPPAQDAEATAHRAAATQPTVAAPLRSAAADERGDMTSLLEGAMPGALGPQPSAMSWPVLPSSFAPPASAEGCSAVVDAGAASDTDEVQVVVRLEADQLFFDQLVEYINRIQQFVQRYTGAYCTNISHMGVGLAAVTSPYKQDYRIWREIFRLYVDSEVWSHSSGDARQQSTSKEGQKRFGDFARHIEAVGLAKQFQDPMSAQLLMSFYKLNLELTHMRLLQEVNEQAT</sequence>
<dbReference type="Pfam" id="PF03105">
    <property type="entry name" value="SPX"/>
    <property type="match status" value="1"/>
</dbReference>
<proteinExistence type="predicted"/>
<gene>
    <name evidence="3" type="ORF">LPJ61_002534</name>
</gene>
<dbReference type="EMBL" id="JANBOI010000328">
    <property type="protein sequence ID" value="KAJ1731449.1"/>
    <property type="molecule type" value="Genomic_DNA"/>
</dbReference>
<name>A0A9W8CWD0_9FUNG</name>
<protein>
    <recommendedName>
        <fullName evidence="2">SPX domain-containing protein</fullName>
    </recommendedName>
</protein>
<reference evidence="3" key="1">
    <citation type="submission" date="2022-07" db="EMBL/GenBank/DDBJ databases">
        <title>Phylogenomic reconstructions and comparative analyses of Kickxellomycotina fungi.</title>
        <authorList>
            <person name="Reynolds N.K."/>
            <person name="Stajich J.E."/>
            <person name="Barry K."/>
            <person name="Grigoriev I.V."/>
            <person name="Crous P."/>
            <person name="Smith M.E."/>
        </authorList>
    </citation>
    <scope>NUCLEOTIDE SEQUENCE</scope>
    <source>
        <strain evidence="3">BCRC 34381</strain>
    </source>
</reference>
<dbReference type="PROSITE" id="PS51382">
    <property type="entry name" value="SPX"/>
    <property type="match status" value="1"/>
</dbReference>
<dbReference type="OrthoDB" id="5588846at2759"/>
<feature type="compositionally biased region" description="Low complexity" evidence="1">
    <location>
        <begin position="130"/>
        <end position="143"/>
    </location>
</feature>
<organism evidence="3 4">
    <name type="scientific">Coemansia biformis</name>
    <dbReference type="NCBI Taxonomy" id="1286918"/>
    <lineage>
        <taxon>Eukaryota</taxon>
        <taxon>Fungi</taxon>
        <taxon>Fungi incertae sedis</taxon>
        <taxon>Zoopagomycota</taxon>
        <taxon>Kickxellomycotina</taxon>
        <taxon>Kickxellomycetes</taxon>
        <taxon>Kickxellales</taxon>
        <taxon>Kickxellaceae</taxon>
        <taxon>Coemansia</taxon>
    </lineage>
</organism>
<dbReference type="InterPro" id="IPR004331">
    <property type="entry name" value="SPX_dom"/>
</dbReference>
<accession>A0A9W8CWD0</accession>
<evidence type="ECO:0000313" key="3">
    <source>
        <dbReference type="EMBL" id="KAJ1731449.1"/>
    </source>
</evidence>
<dbReference type="Proteomes" id="UP001143981">
    <property type="component" value="Unassembled WGS sequence"/>
</dbReference>
<comment type="caution">
    <text evidence="3">The sequence shown here is derived from an EMBL/GenBank/DDBJ whole genome shotgun (WGS) entry which is preliminary data.</text>
</comment>
<feature type="region of interest" description="Disordered" evidence="1">
    <location>
        <begin position="121"/>
        <end position="152"/>
    </location>
</feature>
<evidence type="ECO:0000256" key="1">
    <source>
        <dbReference type="SAM" id="MobiDB-lite"/>
    </source>
</evidence>
<evidence type="ECO:0000313" key="4">
    <source>
        <dbReference type="Proteomes" id="UP001143981"/>
    </source>
</evidence>
<evidence type="ECO:0000259" key="2">
    <source>
        <dbReference type="PROSITE" id="PS51382"/>
    </source>
</evidence>